<gene>
    <name evidence="12" type="ORF">UCREL1_11652</name>
</gene>
<dbReference type="Proteomes" id="UP000012174">
    <property type="component" value="Unassembled WGS sequence"/>
</dbReference>
<name>M7SUZ8_EUTLA</name>
<dbReference type="OrthoDB" id="17098at2759"/>
<comment type="similarity">
    <text evidence="3">Belongs to the ALG14 family.</text>
</comment>
<dbReference type="EMBL" id="KB707618">
    <property type="protein sequence ID" value="EMR61421.1"/>
    <property type="molecule type" value="Genomic_DNA"/>
</dbReference>
<evidence type="ECO:0000256" key="10">
    <source>
        <dbReference type="ARBA" id="ARBA00032062"/>
    </source>
</evidence>
<protein>
    <recommendedName>
        <fullName evidence="5">UDP-N-acetylglucosamine transferase subunit ALG14</fullName>
    </recommendedName>
    <alternativeName>
        <fullName evidence="10">Asparagine-linked glycosylation protein 14</fullName>
    </alternativeName>
</protein>
<dbReference type="KEGG" id="ela:UCREL1_11652"/>
<evidence type="ECO:0000256" key="1">
    <source>
        <dbReference type="ARBA" id="ARBA00004389"/>
    </source>
</evidence>
<keyword evidence="13" id="KW-1185">Reference proteome</keyword>
<dbReference type="PANTHER" id="PTHR12154">
    <property type="entry name" value="GLYCOSYL TRANSFERASE-RELATED"/>
    <property type="match status" value="1"/>
</dbReference>
<evidence type="ECO:0000256" key="8">
    <source>
        <dbReference type="ARBA" id="ARBA00022989"/>
    </source>
</evidence>
<dbReference type="eggNOG" id="KOG3339">
    <property type="taxonomic scope" value="Eukaryota"/>
</dbReference>
<dbReference type="GO" id="GO:0043541">
    <property type="term" value="C:UDP-N-acetylglucosamine transferase complex"/>
    <property type="evidence" value="ECO:0007669"/>
    <property type="project" value="TreeGrafter"/>
</dbReference>
<evidence type="ECO:0000256" key="11">
    <source>
        <dbReference type="SAM" id="Phobius"/>
    </source>
</evidence>
<evidence type="ECO:0000313" key="12">
    <source>
        <dbReference type="EMBL" id="EMR61421.1"/>
    </source>
</evidence>
<keyword evidence="6 11" id="KW-0812">Transmembrane</keyword>
<dbReference type="AlphaFoldDB" id="M7SUZ8"/>
<dbReference type="HOGENOM" id="CLU_064541_1_0_1"/>
<keyword evidence="8 11" id="KW-1133">Transmembrane helix</keyword>
<sequence length="311" mass="34601">MDGNLFGAPGGDGGRDSFSIAFNDGMRLLPGLLTTFFVLMTSVLGAWAIIGLLIGSVIPFLGFVFGVPGYLVKRHYTLVSQRRSIHEVSSTNLVPGPSFLMFIMGSGGHTTEIISMIEHSIRPSPGTFRRYIVNEDDGMTKRRILDLEKRIGDRLLHLGEEPGLFDVLEVKRARKVHQSWMSTPYTAIMSLVSIAKILFQECPALMEKRRPDWRFPKVVVTNGPGTGFLVLAVIHFCKMVELIPTQYMHTVYVESFAKVQSLSLTGRLVHHSDVADLFLVQHASLAQRYGRVLASNFVVRPSEAVVPQDEE</sequence>
<dbReference type="STRING" id="1287681.M7SUZ8"/>
<dbReference type="PANTHER" id="PTHR12154:SF4">
    <property type="entry name" value="UDP-N-ACETYLGLUCOSAMINE TRANSFERASE SUBUNIT ALG14 HOMOLOG"/>
    <property type="match status" value="1"/>
</dbReference>
<accession>M7SUZ8</accession>
<dbReference type="InterPro" id="IPR013969">
    <property type="entry name" value="Oligosacch_biosynth_Alg14"/>
</dbReference>
<evidence type="ECO:0000256" key="5">
    <source>
        <dbReference type="ARBA" id="ARBA00017467"/>
    </source>
</evidence>
<comment type="subcellular location">
    <subcellularLocation>
        <location evidence="1">Endoplasmic reticulum membrane</location>
        <topology evidence="1">Single-pass membrane protein</topology>
    </subcellularLocation>
    <subcellularLocation>
        <location evidence="2">Nucleus membrane</location>
        <topology evidence="2">Single-pass membrane protein</topology>
    </subcellularLocation>
</comment>
<dbReference type="Pfam" id="PF08660">
    <property type="entry name" value="Alg14"/>
    <property type="match status" value="1"/>
</dbReference>
<evidence type="ECO:0000256" key="2">
    <source>
        <dbReference type="ARBA" id="ARBA00004590"/>
    </source>
</evidence>
<dbReference type="GO" id="GO:0004577">
    <property type="term" value="F:N-acetylglucosaminyldiphosphodolichol N-acetylglucosaminyltransferase activity"/>
    <property type="evidence" value="ECO:0007669"/>
    <property type="project" value="TreeGrafter"/>
</dbReference>
<dbReference type="GO" id="GO:0031965">
    <property type="term" value="C:nuclear membrane"/>
    <property type="evidence" value="ECO:0007669"/>
    <property type="project" value="UniProtKB-SubCell"/>
</dbReference>
<keyword evidence="9 11" id="KW-0472">Membrane</keyword>
<feature type="transmembrane region" description="Helical" evidence="11">
    <location>
        <begin position="53"/>
        <end position="72"/>
    </location>
</feature>
<evidence type="ECO:0000256" key="7">
    <source>
        <dbReference type="ARBA" id="ARBA00022824"/>
    </source>
</evidence>
<proteinExistence type="inferred from homology"/>
<evidence type="ECO:0000256" key="4">
    <source>
        <dbReference type="ARBA" id="ARBA00011335"/>
    </source>
</evidence>
<organism evidence="12 13">
    <name type="scientific">Eutypa lata (strain UCR-EL1)</name>
    <name type="common">Grapevine dieback disease fungus</name>
    <name type="synonym">Eutypa armeniacae</name>
    <dbReference type="NCBI Taxonomy" id="1287681"/>
    <lineage>
        <taxon>Eukaryota</taxon>
        <taxon>Fungi</taxon>
        <taxon>Dikarya</taxon>
        <taxon>Ascomycota</taxon>
        <taxon>Pezizomycotina</taxon>
        <taxon>Sordariomycetes</taxon>
        <taxon>Xylariomycetidae</taxon>
        <taxon>Xylariales</taxon>
        <taxon>Diatrypaceae</taxon>
        <taxon>Eutypa</taxon>
    </lineage>
</organism>
<keyword evidence="12" id="KW-0808">Transferase</keyword>
<feature type="transmembrane region" description="Helical" evidence="11">
    <location>
        <begin position="28"/>
        <end position="47"/>
    </location>
</feature>
<reference evidence="13" key="1">
    <citation type="journal article" date="2013" name="Genome Announc.">
        <title>Draft genome sequence of the grapevine dieback fungus Eutypa lata UCR-EL1.</title>
        <authorList>
            <person name="Blanco-Ulate B."/>
            <person name="Rolshausen P.E."/>
            <person name="Cantu D."/>
        </authorList>
    </citation>
    <scope>NUCLEOTIDE SEQUENCE [LARGE SCALE GENOMIC DNA]</scope>
    <source>
        <strain evidence="13">UCR-EL1</strain>
    </source>
</reference>
<evidence type="ECO:0000256" key="6">
    <source>
        <dbReference type="ARBA" id="ARBA00022692"/>
    </source>
</evidence>
<evidence type="ECO:0000313" key="13">
    <source>
        <dbReference type="Proteomes" id="UP000012174"/>
    </source>
</evidence>
<comment type="subunit">
    <text evidence="4">Heterodimer with ALG13 to form a functional enzyme.</text>
</comment>
<dbReference type="GO" id="GO:0006488">
    <property type="term" value="P:dolichol-linked oligosaccharide biosynthetic process"/>
    <property type="evidence" value="ECO:0007669"/>
    <property type="project" value="InterPro"/>
</dbReference>
<dbReference type="Gene3D" id="3.40.50.2000">
    <property type="entry name" value="Glycogen Phosphorylase B"/>
    <property type="match status" value="1"/>
</dbReference>
<evidence type="ECO:0000256" key="9">
    <source>
        <dbReference type="ARBA" id="ARBA00023136"/>
    </source>
</evidence>
<evidence type="ECO:0000256" key="3">
    <source>
        <dbReference type="ARBA" id="ARBA00009731"/>
    </source>
</evidence>
<keyword evidence="7" id="KW-0256">Endoplasmic reticulum</keyword>